<dbReference type="Proteomes" id="UP000717585">
    <property type="component" value="Unassembled WGS sequence"/>
</dbReference>
<organism evidence="1 2">
    <name type="scientific">Carpediemonas membranifera</name>
    <dbReference type="NCBI Taxonomy" id="201153"/>
    <lineage>
        <taxon>Eukaryota</taxon>
        <taxon>Metamonada</taxon>
        <taxon>Carpediemonas-like organisms</taxon>
        <taxon>Carpediemonas</taxon>
    </lineage>
</organism>
<dbReference type="EMBL" id="JAHDYR010000069">
    <property type="protein sequence ID" value="KAG9389686.1"/>
    <property type="molecule type" value="Genomic_DNA"/>
</dbReference>
<evidence type="ECO:0000313" key="2">
    <source>
        <dbReference type="Proteomes" id="UP000717585"/>
    </source>
</evidence>
<protein>
    <submittedName>
        <fullName evidence="1">Uncharacterized protein</fullName>
    </submittedName>
</protein>
<gene>
    <name evidence="1" type="ORF">J8273_8990</name>
</gene>
<sequence>MFPARSHFYHIFQDLETFDDMLQLACLHAQELENSDQASQVARILSRVIKLRSHPQLSMDVQLREGESLPDRLHTLIQGTLWAILRTVTDGDSSALWFMCRKFMFSHSVAKRDRTVIKSYDASELVHYCGFVFHDNHRSFRHRIMRFWSDGKCFFFSTSKAFYIGNLWFARVTSVHQAVFPAAIAEKLAKMHLWCRHRFVLDCHCNTYIMLHTMHGVLVTAPSQEYGVNMMAWFGHDVALTHRFSSFAKVKLPVNLGGIRAVPGLVILSGTVRASKTKNIVPAQFFTGNTTGHIPADDMTDVAHPGFRRTPVWIDAIIFVAQSRFMIVRSGNDCYLIGRSRLIPNIVRSLFLDPNPIPCSEHEVYRLYPLSKFVLLPNNVLIYVRVDGGSRQTVVSRQSHGFPAIARFEASKYAVTLMDKSPSTYWLFNPLNKRWYAYNNILRWTPTLPWMPLYEKPIPAEIVV</sequence>
<dbReference type="AlphaFoldDB" id="A0A8J6APA9"/>
<comment type="caution">
    <text evidence="1">The sequence shown here is derived from an EMBL/GenBank/DDBJ whole genome shotgun (WGS) entry which is preliminary data.</text>
</comment>
<name>A0A8J6APA9_9EUKA</name>
<accession>A0A8J6APA9</accession>
<evidence type="ECO:0000313" key="1">
    <source>
        <dbReference type="EMBL" id="KAG9389686.1"/>
    </source>
</evidence>
<proteinExistence type="predicted"/>
<reference evidence="1" key="1">
    <citation type="submission" date="2021-05" db="EMBL/GenBank/DDBJ databases">
        <title>A free-living protist that lacks canonical eukaryotic 1 DNA replication and segregation systems.</title>
        <authorList>
            <person name="Salas-Leiva D.E."/>
            <person name="Tromer E.C."/>
            <person name="Curtis B.A."/>
            <person name="Jerlstrom-Hultqvist J."/>
            <person name="Kolisko M."/>
            <person name="Yi Z."/>
            <person name="Salas-Leiva J.S."/>
            <person name="Gallot-Lavallee L."/>
            <person name="Kops G.J.P.L."/>
            <person name="Archibald J.M."/>
            <person name="Simpson A.G.B."/>
            <person name="Roger A.J."/>
        </authorList>
    </citation>
    <scope>NUCLEOTIDE SEQUENCE</scope>
    <source>
        <strain evidence="1">BICM</strain>
    </source>
</reference>
<keyword evidence="2" id="KW-1185">Reference proteome</keyword>